<evidence type="ECO:0000259" key="2">
    <source>
        <dbReference type="Pfam" id="PF21972"/>
    </source>
</evidence>
<keyword evidence="3" id="KW-0648">Protein biosynthesis</keyword>
<gene>
    <name evidence="3" type="ORF">DdX_04616</name>
</gene>
<dbReference type="InterPro" id="IPR053836">
    <property type="entry name" value="Arc1-like_N"/>
</dbReference>
<dbReference type="SUPFAM" id="SSF47616">
    <property type="entry name" value="GST C-terminal domain-like"/>
    <property type="match status" value="1"/>
</dbReference>
<name>A0AAD4NA73_9BILA</name>
<feature type="domain" description="Nuclear-export cofactor Arc1-like N-terminal" evidence="2">
    <location>
        <begin position="13"/>
        <end position="66"/>
    </location>
</feature>
<dbReference type="AlphaFoldDB" id="A0AAD4NA73"/>
<keyword evidence="3" id="KW-0251">Elongation factor</keyword>
<evidence type="ECO:0000313" key="4">
    <source>
        <dbReference type="Proteomes" id="UP001201812"/>
    </source>
</evidence>
<dbReference type="Gene3D" id="1.20.1050.130">
    <property type="match status" value="1"/>
</dbReference>
<accession>A0AAD4NA73</accession>
<dbReference type="Pfam" id="PF21972">
    <property type="entry name" value="Arc1p_N_like"/>
    <property type="match status" value="1"/>
</dbReference>
<proteinExistence type="predicted"/>
<sequence length="153" mass="17342">MSDFAFGQGNVSTNDEKQLDEFNTYLASRTYVNGFAPSKEDVVAYKNFVSAPAQKYPHIVRWYKQIASIEDKDNAIWSNQSQDDVGGRGDDFILSGSESKDDEEKERFHFAVTTSFDIETLKKSDSELAHSSSYERQWLLPGSEYWSLLQTGG</sequence>
<comment type="caution">
    <text evidence="3">The sequence shown here is derived from an EMBL/GenBank/DDBJ whole genome shotgun (WGS) entry which is preliminary data.</text>
</comment>
<reference evidence="3" key="1">
    <citation type="submission" date="2022-01" db="EMBL/GenBank/DDBJ databases">
        <title>Genome Sequence Resource for Two Populations of Ditylenchus destructor, the Migratory Endoparasitic Phytonematode.</title>
        <authorList>
            <person name="Zhang H."/>
            <person name="Lin R."/>
            <person name="Xie B."/>
        </authorList>
    </citation>
    <scope>NUCLEOTIDE SEQUENCE</scope>
    <source>
        <strain evidence="3">BazhouSP</strain>
    </source>
</reference>
<evidence type="ECO:0000256" key="1">
    <source>
        <dbReference type="SAM" id="MobiDB-lite"/>
    </source>
</evidence>
<dbReference type="Proteomes" id="UP001201812">
    <property type="component" value="Unassembled WGS sequence"/>
</dbReference>
<dbReference type="GO" id="GO:0032991">
    <property type="term" value="C:protein-containing complex"/>
    <property type="evidence" value="ECO:0007669"/>
    <property type="project" value="UniProtKB-ARBA"/>
</dbReference>
<dbReference type="InterPro" id="IPR036282">
    <property type="entry name" value="Glutathione-S-Trfase_C_sf"/>
</dbReference>
<organism evidence="3 4">
    <name type="scientific">Ditylenchus destructor</name>
    <dbReference type="NCBI Taxonomy" id="166010"/>
    <lineage>
        <taxon>Eukaryota</taxon>
        <taxon>Metazoa</taxon>
        <taxon>Ecdysozoa</taxon>
        <taxon>Nematoda</taxon>
        <taxon>Chromadorea</taxon>
        <taxon>Rhabditida</taxon>
        <taxon>Tylenchina</taxon>
        <taxon>Tylenchomorpha</taxon>
        <taxon>Sphaerularioidea</taxon>
        <taxon>Anguinidae</taxon>
        <taxon>Anguininae</taxon>
        <taxon>Ditylenchus</taxon>
    </lineage>
</organism>
<dbReference type="EMBL" id="JAKKPZ010000004">
    <property type="protein sequence ID" value="KAI1722304.1"/>
    <property type="molecule type" value="Genomic_DNA"/>
</dbReference>
<feature type="region of interest" description="Disordered" evidence="1">
    <location>
        <begin position="79"/>
        <end position="103"/>
    </location>
</feature>
<keyword evidence="4" id="KW-1185">Reference proteome</keyword>
<evidence type="ECO:0000313" key="3">
    <source>
        <dbReference type="EMBL" id="KAI1722304.1"/>
    </source>
</evidence>
<protein>
    <submittedName>
        <fullName evidence="3">Elongation factor 1-beta</fullName>
    </submittedName>
</protein>
<dbReference type="GO" id="GO:0003746">
    <property type="term" value="F:translation elongation factor activity"/>
    <property type="evidence" value="ECO:0007669"/>
    <property type="project" value="UniProtKB-KW"/>
</dbReference>